<dbReference type="EMBL" id="CAUOFW020001981">
    <property type="protein sequence ID" value="CAK9150134.1"/>
    <property type="molecule type" value="Genomic_DNA"/>
</dbReference>
<sequence>MILYQYRQERENPSFSSTLLDAIYRSIDEGEEELVLYRGSMRKKQSNCTVKGNGNSQPHVGEDNKMASFQRAYMIEKWTERKVSEKVAVRRKSSPADIERKWGNGPDPVLLNRSSSSSSSDSSSGRGFSSSEAESVHGFLSCYDAIAMPRPKPIRTGVSAQHRHNEQRDHQVSQPKPKHDGIAGGGFVKTKSRASKIYSDLKKVKQPISPGGRLATFLNSLFSAGKRNAKKAKISSATGGCYDESSSALERKLKSAKNASTCSSASSFSRSCLSTTTTTTTSASREQLSSINATKRSVRFFPASVIVGEDCRPCGHKSLYEEDDPSHVLQLQSLKANRKEELLKFHYHNMAQKKNCRVGVGEAATARDVLLLKNYDQKMVENEFHTRNAYFNTTEQLMDDEDEDAASYASSDLFELDNLSAIGIDRYHQELPVYETTRLDANLAIANGLIL</sequence>
<feature type="region of interest" description="Disordered" evidence="8">
    <location>
        <begin position="89"/>
        <end position="131"/>
    </location>
</feature>
<accession>A0ABC8RYT2</accession>
<keyword evidence="4" id="KW-0813">Transport</keyword>
<dbReference type="PANTHER" id="PTHR33541:SF28">
    <property type="entry name" value="PROTEIN BIG GRAIN 1-LIKE A"/>
    <property type="match status" value="1"/>
</dbReference>
<evidence type="ECO:0000256" key="8">
    <source>
        <dbReference type="SAM" id="MobiDB-lite"/>
    </source>
</evidence>
<proteinExistence type="inferred from homology"/>
<keyword evidence="5" id="KW-1003">Cell membrane</keyword>
<evidence type="ECO:0000313" key="9">
    <source>
        <dbReference type="EMBL" id="CAK9150134.1"/>
    </source>
</evidence>
<evidence type="ECO:0000256" key="7">
    <source>
        <dbReference type="ARBA" id="ARBA00023294"/>
    </source>
</evidence>
<evidence type="ECO:0000256" key="2">
    <source>
        <dbReference type="ARBA" id="ARBA00004236"/>
    </source>
</evidence>
<reference evidence="9 10" key="1">
    <citation type="submission" date="2024-02" db="EMBL/GenBank/DDBJ databases">
        <authorList>
            <person name="Vignale AGUSTIN F."/>
            <person name="Sosa J E."/>
            <person name="Modenutti C."/>
        </authorList>
    </citation>
    <scope>NUCLEOTIDE SEQUENCE [LARGE SCALE GENOMIC DNA]</scope>
</reference>
<organism evidence="9 10">
    <name type="scientific">Ilex paraguariensis</name>
    <name type="common">yerba mate</name>
    <dbReference type="NCBI Taxonomy" id="185542"/>
    <lineage>
        <taxon>Eukaryota</taxon>
        <taxon>Viridiplantae</taxon>
        <taxon>Streptophyta</taxon>
        <taxon>Embryophyta</taxon>
        <taxon>Tracheophyta</taxon>
        <taxon>Spermatophyta</taxon>
        <taxon>Magnoliopsida</taxon>
        <taxon>eudicotyledons</taxon>
        <taxon>Gunneridae</taxon>
        <taxon>Pentapetalae</taxon>
        <taxon>asterids</taxon>
        <taxon>campanulids</taxon>
        <taxon>Aquifoliales</taxon>
        <taxon>Aquifoliaceae</taxon>
        <taxon>Ilex</taxon>
    </lineage>
</organism>
<dbReference type="GO" id="GO:0009734">
    <property type="term" value="P:auxin-activated signaling pathway"/>
    <property type="evidence" value="ECO:0007669"/>
    <property type="project" value="UniProtKB-KW"/>
</dbReference>
<dbReference type="AlphaFoldDB" id="A0ABC8RYT2"/>
<comment type="function">
    <text evidence="1">Involved in auxin transport. Regulator of the auxin signaling pathway.</text>
</comment>
<feature type="compositionally biased region" description="Basic and acidic residues" evidence="8">
    <location>
        <begin position="163"/>
        <end position="181"/>
    </location>
</feature>
<dbReference type="PANTHER" id="PTHR33541">
    <property type="entry name" value="PROTEIN BIG GRAIN 1-LIKE A-RELATED"/>
    <property type="match status" value="1"/>
</dbReference>
<name>A0ABC8RYT2_9AQUA</name>
<protein>
    <recommendedName>
        <fullName evidence="11">Protein BIG GRAIN 1-like B</fullName>
    </recommendedName>
</protein>
<evidence type="ECO:0000313" key="10">
    <source>
        <dbReference type="Proteomes" id="UP001642360"/>
    </source>
</evidence>
<feature type="compositionally biased region" description="Low complexity" evidence="8">
    <location>
        <begin position="113"/>
        <end position="131"/>
    </location>
</feature>
<evidence type="ECO:0008006" key="11">
    <source>
        <dbReference type="Google" id="ProtNLM"/>
    </source>
</evidence>
<comment type="caution">
    <text evidence="9">The sequence shown here is derived from an EMBL/GenBank/DDBJ whole genome shotgun (WGS) entry which is preliminary data.</text>
</comment>
<comment type="similarity">
    <text evidence="3">Belongs to the BIG GRAIN 1 (BG1) plant protein family.</text>
</comment>
<evidence type="ECO:0000256" key="4">
    <source>
        <dbReference type="ARBA" id="ARBA00022448"/>
    </source>
</evidence>
<keyword evidence="6" id="KW-0472">Membrane</keyword>
<keyword evidence="10" id="KW-1185">Reference proteome</keyword>
<dbReference type="Proteomes" id="UP001642360">
    <property type="component" value="Unassembled WGS sequence"/>
</dbReference>
<evidence type="ECO:0000256" key="3">
    <source>
        <dbReference type="ARBA" id="ARBA00010067"/>
    </source>
</evidence>
<feature type="region of interest" description="Disordered" evidence="8">
    <location>
        <begin position="155"/>
        <end position="187"/>
    </location>
</feature>
<evidence type="ECO:0000256" key="5">
    <source>
        <dbReference type="ARBA" id="ARBA00022475"/>
    </source>
</evidence>
<comment type="subcellular location">
    <subcellularLocation>
        <location evidence="2">Cell membrane</location>
    </subcellularLocation>
</comment>
<dbReference type="GO" id="GO:0005886">
    <property type="term" value="C:plasma membrane"/>
    <property type="evidence" value="ECO:0007669"/>
    <property type="project" value="UniProtKB-SubCell"/>
</dbReference>
<keyword evidence="7" id="KW-0927">Auxin signaling pathway</keyword>
<gene>
    <name evidence="9" type="ORF">ILEXP_LOCUS18244</name>
</gene>
<evidence type="ECO:0000256" key="1">
    <source>
        <dbReference type="ARBA" id="ARBA00002281"/>
    </source>
</evidence>
<dbReference type="InterPro" id="IPR039621">
    <property type="entry name" value="BG1-like"/>
</dbReference>
<evidence type="ECO:0000256" key="6">
    <source>
        <dbReference type="ARBA" id="ARBA00023136"/>
    </source>
</evidence>